<dbReference type="GO" id="GO:0015851">
    <property type="term" value="P:nucleobase transport"/>
    <property type="evidence" value="ECO:0007669"/>
    <property type="project" value="UniProtKB-ARBA"/>
</dbReference>
<sequence length="513" mass="56216">MTNTGICMSNSKETHGEFVPVLDADTEKLASTDALEVYREDHAFFSNKWSTRLLKWGVEERGITPVAEHERTDTQFFKIFFIFLSANFNILSFSAGTLGPVIFGLGLRDSCLVILFFNLLCSIPPAYLTTWGPQLGLRQMCQARYSFGYYGIIPICIFDLASFCGFCILNFILGGQTLSSVSNGSLSWSVGIVVIAVVSLLISFCGYRVLNWYERLAWIPVLVVYVVALGVGGKHLINPPPAIPATANSILTFASTIAGFVVTYSPISSDYTIYYHPKVSSWKLFWYAYLGLNVAIIPVQCLGAAVAVSVTNVPEWNTGYESDGVGGMIEAMLHPVGGFGKFLTVLLALSVVANVAPSLYSFGLGFQIFLPFTAKVPRYVFSLLAIAIMLPLSIVGSHKFYDTLTNFLGIIGYWCSAFVGVIVTEHLRFREGTFASYDLSCWNKPGQLPTGIAALGACSLSCGLLIPSIDQVWFVGPIAKHTGDLGFEFAFLVTALFYIPLRALELRYFGKTR</sequence>
<keyword evidence="11" id="KW-1185">Reference proteome</keyword>
<reference evidence="10 11" key="1">
    <citation type="submission" date="2018-11" db="EMBL/GenBank/DDBJ databases">
        <title>Genome assembly of Steccherinum ochraceum LE-BIN_3174, the white-rot fungus of the Steccherinaceae family (The Residual Polyporoid clade, Polyporales, Basidiomycota).</title>
        <authorList>
            <person name="Fedorova T.V."/>
            <person name="Glazunova O.A."/>
            <person name="Landesman E.O."/>
            <person name="Moiseenko K.V."/>
            <person name="Psurtseva N.V."/>
            <person name="Savinova O.S."/>
            <person name="Shakhova N.V."/>
            <person name="Tyazhelova T.V."/>
            <person name="Vasina D.V."/>
        </authorList>
    </citation>
    <scope>NUCLEOTIDE SEQUENCE [LARGE SCALE GENOMIC DNA]</scope>
    <source>
        <strain evidence="10 11">LE-BIN_3174</strain>
    </source>
</reference>
<accession>A0A4R0RJY7</accession>
<feature type="transmembrane region" description="Helical" evidence="9">
    <location>
        <begin position="79"/>
        <end position="106"/>
    </location>
</feature>
<dbReference type="AlphaFoldDB" id="A0A4R0RJY7"/>
<dbReference type="GO" id="GO:0022857">
    <property type="term" value="F:transmembrane transporter activity"/>
    <property type="evidence" value="ECO:0007669"/>
    <property type="project" value="InterPro"/>
</dbReference>
<feature type="transmembrane region" description="Helical" evidence="9">
    <location>
        <begin position="284"/>
        <end position="308"/>
    </location>
</feature>
<dbReference type="FunFam" id="1.10.4160.10:FF:000002">
    <property type="entry name" value="Purine-cytosine permease fcyB"/>
    <property type="match status" value="1"/>
</dbReference>
<feature type="transmembrane region" description="Helical" evidence="9">
    <location>
        <begin position="216"/>
        <end position="237"/>
    </location>
</feature>
<evidence type="ECO:0000256" key="4">
    <source>
        <dbReference type="ARBA" id="ARBA00022553"/>
    </source>
</evidence>
<feature type="transmembrane region" description="Helical" evidence="9">
    <location>
        <begin position="243"/>
        <end position="264"/>
    </location>
</feature>
<evidence type="ECO:0000256" key="8">
    <source>
        <dbReference type="PIRNR" id="PIRNR002744"/>
    </source>
</evidence>
<proteinExistence type="inferred from homology"/>
<dbReference type="InterPro" id="IPR001248">
    <property type="entry name" value="Pur-cyt_permease"/>
</dbReference>
<evidence type="ECO:0000256" key="9">
    <source>
        <dbReference type="SAM" id="Phobius"/>
    </source>
</evidence>
<evidence type="ECO:0000256" key="5">
    <source>
        <dbReference type="ARBA" id="ARBA00022692"/>
    </source>
</evidence>
<feature type="transmembrane region" description="Helical" evidence="9">
    <location>
        <begin position="448"/>
        <end position="466"/>
    </location>
</feature>
<evidence type="ECO:0008006" key="12">
    <source>
        <dbReference type="Google" id="ProtNLM"/>
    </source>
</evidence>
<comment type="subcellular location">
    <subcellularLocation>
        <location evidence="1">Membrane</location>
        <topology evidence="1">Multi-pass membrane protein</topology>
    </subcellularLocation>
</comment>
<feature type="transmembrane region" description="Helical" evidence="9">
    <location>
        <begin position="112"/>
        <end position="128"/>
    </location>
</feature>
<evidence type="ECO:0000256" key="6">
    <source>
        <dbReference type="ARBA" id="ARBA00022989"/>
    </source>
</evidence>
<evidence type="ECO:0000256" key="7">
    <source>
        <dbReference type="ARBA" id="ARBA00023136"/>
    </source>
</evidence>
<dbReference type="GO" id="GO:0005886">
    <property type="term" value="C:plasma membrane"/>
    <property type="evidence" value="ECO:0007669"/>
    <property type="project" value="TreeGrafter"/>
</dbReference>
<evidence type="ECO:0000256" key="3">
    <source>
        <dbReference type="ARBA" id="ARBA00022448"/>
    </source>
</evidence>
<evidence type="ECO:0000313" key="11">
    <source>
        <dbReference type="Proteomes" id="UP000292702"/>
    </source>
</evidence>
<name>A0A4R0RJY7_9APHY</name>
<dbReference type="InterPro" id="IPR026030">
    <property type="entry name" value="Pur-cyt_permease_Fcy2/21/22"/>
</dbReference>
<keyword evidence="6 9" id="KW-1133">Transmembrane helix</keyword>
<dbReference type="Proteomes" id="UP000292702">
    <property type="component" value="Unassembled WGS sequence"/>
</dbReference>
<keyword evidence="3 8" id="KW-0813">Transport</keyword>
<dbReference type="Pfam" id="PF02133">
    <property type="entry name" value="Transp_cyt_pur"/>
    <property type="match status" value="1"/>
</dbReference>
<protein>
    <recommendedName>
        <fullName evidence="12">Purine-cytosine permease</fullName>
    </recommendedName>
</protein>
<dbReference type="Gene3D" id="1.10.4160.10">
    <property type="entry name" value="Hydantoin permease"/>
    <property type="match status" value="1"/>
</dbReference>
<comment type="similarity">
    <text evidence="2 8">Belongs to the purine-cytosine permease (2.A.39) family.</text>
</comment>
<dbReference type="PIRSF" id="PIRSF002744">
    <property type="entry name" value="Pur-cyt_permease"/>
    <property type="match status" value="1"/>
</dbReference>
<feature type="transmembrane region" description="Helical" evidence="9">
    <location>
        <begin position="342"/>
        <end position="364"/>
    </location>
</feature>
<feature type="transmembrane region" description="Helical" evidence="9">
    <location>
        <begin position="486"/>
        <end position="504"/>
    </location>
</feature>
<dbReference type="PANTHER" id="PTHR31806">
    <property type="entry name" value="PURINE-CYTOSINE PERMEASE FCY2-RELATED"/>
    <property type="match status" value="1"/>
</dbReference>
<evidence type="ECO:0000256" key="2">
    <source>
        <dbReference type="ARBA" id="ARBA00008974"/>
    </source>
</evidence>
<comment type="caution">
    <text evidence="10">The sequence shown here is derived from an EMBL/GenBank/DDBJ whole genome shotgun (WGS) entry which is preliminary data.</text>
</comment>
<keyword evidence="7 8" id="KW-0472">Membrane</keyword>
<dbReference type="STRING" id="92696.A0A4R0RJY7"/>
<feature type="transmembrane region" description="Helical" evidence="9">
    <location>
        <begin position="185"/>
        <end position="204"/>
    </location>
</feature>
<keyword evidence="4" id="KW-0597">Phosphoprotein</keyword>
<organism evidence="10 11">
    <name type="scientific">Steccherinum ochraceum</name>
    <dbReference type="NCBI Taxonomy" id="92696"/>
    <lineage>
        <taxon>Eukaryota</taxon>
        <taxon>Fungi</taxon>
        <taxon>Dikarya</taxon>
        <taxon>Basidiomycota</taxon>
        <taxon>Agaricomycotina</taxon>
        <taxon>Agaricomycetes</taxon>
        <taxon>Polyporales</taxon>
        <taxon>Steccherinaceae</taxon>
        <taxon>Steccherinum</taxon>
    </lineage>
</organism>
<feature type="transmembrane region" description="Helical" evidence="9">
    <location>
        <begin position="149"/>
        <end position="173"/>
    </location>
</feature>
<feature type="transmembrane region" description="Helical" evidence="9">
    <location>
        <begin position="407"/>
        <end position="427"/>
    </location>
</feature>
<evidence type="ECO:0000256" key="1">
    <source>
        <dbReference type="ARBA" id="ARBA00004141"/>
    </source>
</evidence>
<feature type="transmembrane region" description="Helical" evidence="9">
    <location>
        <begin position="376"/>
        <end position="395"/>
    </location>
</feature>
<dbReference type="OrthoDB" id="2116389at2759"/>
<dbReference type="PANTHER" id="PTHR31806:SF5">
    <property type="entry name" value="PURINE-CYTOSINE PERMEASE FCY21"/>
    <property type="match status" value="1"/>
</dbReference>
<gene>
    <name evidence="10" type="ORF">EIP91_009907</name>
</gene>
<dbReference type="EMBL" id="RWJN01000058">
    <property type="protein sequence ID" value="TCD68761.1"/>
    <property type="molecule type" value="Genomic_DNA"/>
</dbReference>
<keyword evidence="5 9" id="KW-0812">Transmembrane</keyword>
<evidence type="ECO:0000313" key="10">
    <source>
        <dbReference type="EMBL" id="TCD68761.1"/>
    </source>
</evidence>